<protein>
    <submittedName>
        <fullName evidence="1">Uncharacterized protein</fullName>
    </submittedName>
</protein>
<evidence type="ECO:0000313" key="2">
    <source>
        <dbReference type="Proteomes" id="UP000821865"/>
    </source>
</evidence>
<keyword evidence="2" id="KW-1185">Reference proteome</keyword>
<evidence type="ECO:0000313" key="1">
    <source>
        <dbReference type="EMBL" id="KAH7936797.1"/>
    </source>
</evidence>
<proteinExistence type="predicted"/>
<dbReference type="Proteomes" id="UP000821865">
    <property type="component" value="Chromosome 8"/>
</dbReference>
<sequence length="223" mass="23662">MPLNIAGPSSCNDRQIPVRNRDLSMDCAGDKVLDPPEPHVGISQQPLAERATIRSALSEVSLKEAQAAGISETVIIEDLIVPPKAPYQVDNIPQTQAQKQLLPGSSAENIAASDQASLLTPPSDIDDSAAVGILSSFADSSALASLHPSPATSRRGTRWSVTASDETDVFLAWNPITHMSGFLFTMLAACIGSTCVIVSPALTFNQFIDVCNKYQVCIALMLN</sequence>
<comment type="caution">
    <text evidence="1">The sequence shown here is derived from an EMBL/GenBank/DDBJ whole genome shotgun (WGS) entry which is preliminary data.</text>
</comment>
<dbReference type="EMBL" id="CM023477">
    <property type="protein sequence ID" value="KAH7936797.1"/>
    <property type="molecule type" value="Genomic_DNA"/>
</dbReference>
<gene>
    <name evidence="1" type="ORF">HPB49_004466</name>
</gene>
<organism evidence="1 2">
    <name type="scientific">Dermacentor silvarum</name>
    <name type="common">Tick</name>
    <dbReference type="NCBI Taxonomy" id="543639"/>
    <lineage>
        <taxon>Eukaryota</taxon>
        <taxon>Metazoa</taxon>
        <taxon>Ecdysozoa</taxon>
        <taxon>Arthropoda</taxon>
        <taxon>Chelicerata</taxon>
        <taxon>Arachnida</taxon>
        <taxon>Acari</taxon>
        <taxon>Parasitiformes</taxon>
        <taxon>Ixodida</taxon>
        <taxon>Ixodoidea</taxon>
        <taxon>Ixodidae</taxon>
        <taxon>Rhipicephalinae</taxon>
        <taxon>Dermacentor</taxon>
    </lineage>
</organism>
<accession>A0ACB8C7A2</accession>
<name>A0ACB8C7A2_DERSI</name>
<reference evidence="1" key="1">
    <citation type="submission" date="2020-05" db="EMBL/GenBank/DDBJ databases">
        <title>Large-scale comparative analyses of tick genomes elucidate their genetic diversity and vector capacities.</title>
        <authorList>
            <person name="Jia N."/>
            <person name="Wang J."/>
            <person name="Shi W."/>
            <person name="Du L."/>
            <person name="Sun Y."/>
            <person name="Zhan W."/>
            <person name="Jiang J."/>
            <person name="Wang Q."/>
            <person name="Zhang B."/>
            <person name="Ji P."/>
            <person name="Sakyi L.B."/>
            <person name="Cui X."/>
            <person name="Yuan T."/>
            <person name="Jiang B."/>
            <person name="Yang W."/>
            <person name="Lam T.T.-Y."/>
            <person name="Chang Q."/>
            <person name="Ding S."/>
            <person name="Wang X."/>
            <person name="Zhu J."/>
            <person name="Ruan X."/>
            <person name="Zhao L."/>
            <person name="Wei J."/>
            <person name="Que T."/>
            <person name="Du C."/>
            <person name="Cheng J."/>
            <person name="Dai P."/>
            <person name="Han X."/>
            <person name="Huang E."/>
            <person name="Gao Y."/>
            <person name="Liu J."/>
            <person name="Shao H."/>
            <person name="Ye R."/>
            <person name="Li L."/>
            <person name="Wei W."/>
            <person name="Wang X."/>
            <person name="Wang C."/>
            <person name="Yang T."/>
            <person name="Huo Q."/>
            <person name="Li W."/>
            <person name="Guo W."/>
            <person name="Chen H."/>
            <person name="Zhou L."/>
            <person name="Ni X."/>
            <person name="Tian J."/>
            <person name="Zhou Y."/>
            <person name="Sheng Y."/>
            <person name="Liu T."/>
            <person name="Pan Y."/>
            <person name="Xia L."/>
            <person name="Li J."/>
            <person name="Zhao F."/>
            <person name="Cao W."/>
        </authorList>
    </citation>
    <scope>NUCLEOTIDE SEQUENCE</scope>
    <source>
        <strain evidence="1">Dsil-2018</strain>
    </source>
</reference>